<evidence type="ECO:0000313" key="5">
    <source>
        <dbReference type="Proteomes" id="UP001157974"/>
    </source>
</evidence>
<sequence length="298" mass="34301">MEDRDQQTKDKMATAEDVKAHVEGPGAEKDSCENPEHTFGFNNRFSNLFSGNSEPAGLTLNQQYPADIANEHRSQMRRIAEDEKFDPEYYVADFRMPDEAEDYIAFTLEIRELEREEASEELEMGSDLPLPVEESSINRCLYGLSDLIFAFLHECRITEGEFNVESALTISQLSATLSCFATYESLDEAIVTSFRRSLAYTLCRNFKLAVTVLDNLKSVVRSGRKAMLGCLVRLWKLFDEDEDWEILKRLYINDYYRWIKSLDSETIEAFAEDLEKVQVRKADLGWDIESIEELVLEG</sequence>
<feature type="domain" description="Shq1 C-terminal" evidence="3">
    <location>
        <begin position="132"/>
        <end position="287"/>
    </location>
</feature>
<dbReference type="Pfam" id="PF04925">
    <property type="entry name" value="SHQ1"/>
    <property type="match status" value="1"/>
</dbReference>
<dbReference type="GO" id="GO:0000493">
    <property type="term" value="P:box H/ACA snoRNP assembly"/>
    <property type="evidence" value="ECO:0007669"/>
    <property type="project" value="InterPro"/>
</dbReference>
<keyword evidence="5" id="KW-1185">Reference proteome</keyword>
<comment type="caution">
    <text evidence="4">The sequence shown here is derived from an EMBL/GenBank/DDBJ whole genome shotgun (WGS) entry which is preliminary data.</text>
</comment>
<proteinExistence type="inferred from homology"/>
<dbReference type="GO" id="GO:0005737">
    <property type="term" value="C:cytoplasm"/>
    <property type="evidence" value="ECO:0007669"/>
    <property type="project" value="TreeGrafter"/>
</dbReference>
<dbReference type="GO" id="GO:0051082">
    <property type="term" value="F:unfolded protein binding"/>
    <property type="evidence" value="ECO:0007669"/>
    <property type="project" value="TreeGrafter"/>
</dbReference>
<dbReference type="EMBL" id="JAMWBK010000009">
    <property type="protein sequence ID" value="KAJ8902426.1"/>
    <property type="molecule type" value="Genomic_DNA"/>
</dbReference>
<feature type="region of interest" description="Disordered" evidence="2">
    <location>
        <begin position="1"/>
        <end position="37"/>
    </location>
</feature>
<dbReference type="PANTHER" id="PTHR12967:SF0">
    <property type="entry name" value="PROTEIN SHQ1 HOMOLOG"/>
    <property type="match status" value="1"/>
</dbReference>
<dbReference type="InterPro" id="IPR007009">
    <property type="entry name" value="Shq1_C"/>
</dbReference>
<accession>A0AAV8UP73</accession>
<comment type="similarity">
    <text evidence="1">Belongs to the SHQ1 family.</text>
</comment>
<feature type="compositionally biased region" description="Basic and acidic residues" evidence="2">
    <location>
        <begin position="1"/>
        <end position="36"/>
    </location>
</feature>
<reference evidence="4 5" key="1">
    <citation type="journal article" date="2023" name="Nat. Commun.">
        <title>Origin of minicircular mitochondrial genomes in red algae.</title>
        <authorList>
            <person name="Lee Y."/>
            <person name="Cho C.H."/>
            <person name="Lee Y.M."/>
            <person name="Park S.I."/>
            <person name="Yang J.H."/>
            <person name="West J.A."/>
            <person name="Bhattacharya D."/>
            <person name="Yoon H.S."/>
        </authorList>
    </citation>
    <scope>NUCLEOTIDE SEQUENCE [LARGE SCALE GENOMIC DNA]</scope>
    <source>
        <strain evidence="4 5">CCMP1338</strain>
        <tissue evidence="4">Whole cell</tissue>
    </source>
</reference>
<protein>
    <recommendedName>
        <fullName evidence="3">Shq1 C-terminal domain-containing protein</fullName>
    </recommendedName>
</protein>
<evidence type="ECO:0000256" key="2">
    <source>
        <dbReference type="SAM" id="MobiDB-lite"/>
    </source>
</evidence>
<gene>
    <name evidence="4" type="ORF">NDN08_006831</name>
</gene>
<dbReference type="Proteomes" id="UP001157974">
    <property type="component" value="Unassembled WGS sequence"/>
</dbReference>
<dbReference type="GO" id="GO:0005654">
    <property type="term" value="C:nucleoplasm"/>
    <property type="evidence" value="ECO:0007669"/>
    <property type="project" value="TreeGrafter"/>
</dbReference>
<dbReference type="PANTHER" id="PTHR12967">
    <property type="entry name" value="PROTEIN SHQ1 HOMOLOG"/>
    <property type="match status" value="1"/>
</dbReference>
<dbReference type="AlphaFoldDB" id="A0AAV8UP73"/>
<evidence type="ECO:0000313" key="4">
    <source>
        <dbReference type="EMBL" id="KAJ8902426.1"/>
    </source>
</evidence>
<organism evidence="4 5">
    <name type="scientific">Rhodosorus marinus</name>
    <dbReference type="NCBI Taxonomy" id="101924"/>
    <lineage>
        <taxon>Eukaryota</taxon>
        <taxon>Rhodophyta</taxon>
        <taxon>Stylonematophyceae</taxon>
        <taxon>Stylonematales</taxon>
        <taxon>Stylonemataceae</taxon>
        <taxon>Rhodosorus</taxon>
    </lineage>
</organism>
<name>A0AAV8UP73_9RHOD</name>
<evidence type="ECO:0000259" key="3">
    <source>
        <dbReference type="Pfam" id="PF04925"/>
    </source>
</evidence>
<evidence type="ECO:0000256" key="1">
    <source>
        <dbReference type="ARBA" id="ARBA00005607"/>
    </source>
</evidence>
<dbReference type="InterPro" id="IPR039742">
    <property type="entry name" value="Shq1"/>
</dbReference>